<sequence>MWRLSRGSCARQFLHVDRCCSFIRRSKVFDAFAQQQSPVESARSHPPNAAPRSVSPWFVLNENDNVVPIFVERIQIKSSLLTDRFGLLSVDKSAVSEKASPTAEGAFIPTTVVDYSEESRLVNPRAWIDESDSRLHDDISKILQEFSEIDGDTSTMHLFDDARTSNQRYARNRCHLLMRSVRRSRCSTRRVTCGRIYRLRSSYRSLRFPRAVSPYIEPLFSCASKELEEEKGESSGAFHCGPFLLDESNTCSKPNIYVQFLNSMPIYTFGSGKAFCEQQVSPDSQSTASVSSLVKVAEVSDERDMQLPTPSISRSVFDPLDVRIDEVPVSLLKKLTKDKDVAGLRAALNEHRWPHIELMRDFISDLFEVFIERGLNVDEVKRLMWDFAATNNRAYVRDSVTISLLERIVREEGIEAATNYARLNRDLFLVKSPMERRNSRRVLQLAERLFDTVFECSADSTKFECARRLLDVLVDLGYLSNINAFLLTSVSAHLRSDGFSTARQIWMWNVKKYRTTIGVHVLFRAILEDKTVIEHKQQRQLGDLLSICEQYSHPFTGLAELIVELMRADMKEDARYLLARLSISGIHFRDALKRLMNDVANIVYVESFAKLVNECMLRRQRKQVPRRAEEACDLGAMLNEKAEESINEHETGKRKGKGGAIGEFIVNRIFAKKDKRLRQNRKAKKHKADAENLHELAVVVQRVWGELAVQLNDKSSLDRLWEWSVENKMETNLIEDRRLRRIFESKIRSTSRDSKGC</sequence>
<evidence type="ECO:0000313" key="1">
    <source>
        <dbReference type="Proteomes" id="UP000887569"/>
    </source>
</evidence>
<dbReference type="Proteomes" id="UP000887569">
    <property type="component" value="Unplaced"/>
</dbReference>
<evidence type="ECO:0000313" key="2">
    <source>
        <dbReference type="WBParaSite" id="PgR049_g035_t02"/>
    </source>
</evidence>
<reference evidence="2" key="1">
    <citation type="submission" date="2022-11" db="UniProtKB">
        <authorList>
            <consortium name="WormBaseParasite"/>
        </authorList>
    </citation>
    <scope>IDENTIFICATION</scope>
</reference>
<proteinExistence type="predicted"/>
<organism evidence="1 2">
    <name type="scientific">Parascaris univalens</name>
    <name type="common">Nematode worm</name>
    <dbReference type="NCBI Taxonomy" id="6257"/>
    <lineage>
        <taxon>Eukaryota</taxon>
        <taxon>Metazoa</taxon>
        <taxon>Ecdysozoa</taxon>
        <taxon>Nematoda</taxon>
        <taxon>Chromadorea</taxon>
        <taxon>Rhabditida</taxon>
        <taxon>Spirurina</taxon>
        <taxon>Ascaridomorpha</taxon>
        <taxon>Ascaridoidea</taxon>
        <taxon>Ascarididae</taxon>
        <taxon>Parascaris</taxon>
    </lineage>
</organism>
<dbReference type="WBParaSite" id="PgR049_g035_t02">
    <property type="protein sequence ID" value="PgR049_g035_t02"/>
    <property type="gene ID" value="PgR049_g035"/>
</dbReference>
<dbReference type="AlphaFoldDB" id="A0A915BP66"/>
<protein>
    <submittedName>
        <fullName evidence="2">Uncharacterized protein</fullName>
    </submittedName>
</protein>
<accession>A0A915BP66</accession>
<keyword evidence="1" id="KW-1185">Reference proteome</keyword>
<name>A0A915BP66_PARUN</name>